<dbReference type="InterPro" id="IPR045886">
    <property type="entry name" value="ThiF/MoeB/HesA"/>
</dbReference>
<protein>
    <submittedName>
        <fullName evidence="3">Predicted protein</fullName>
    </submittedName>
</protein>
<dbReference type="VEuPathDB" id="AmoebaDB:NAEGRDRAFT_75656"/>
<sequence>MSEHISITESNNSTSTEPTKPSSDVATVGLDRPYTTAEAFCRNIGLVSKEEQAKIERTCVAIAGCGGAGGGYASALARTGVSNFKFADFDHYELVNFNRQYGATVNSIGRNKAIVTSEIVLAINPLAKTKAFTNGIDESNIDDFLDGVNVVMDALDLFAPRTRRLLYKHAHKKGIAVFTAGPIGYSCAWQIYLPTGPTFDDFCCMNDSMSDEDLIVRHLITAAPAGTHLKYMKAKNVDLSGHAAPSLGPVCTMLHGILVIEVINFVTGKKPIKGVPHYFQFDMMTNQFKTGYLRWGNRNPIQKLKIWYLNRLLEKGKKERALETKQPKDTEKETELKE</sequence>
<feature type="region of interest" description="Disordered" evidence="1">
    <location>
        <begin position="319"/>
        <end position="338"/>
    </location>
</feature>
<dbReference type="NCBIfam" id="NF006077">
    <property type="entry name" value="PRK08223.1"/>
    <property type="match status" value="1"/>
</dbReference>
<evidence type="ECO:0000313" key="3">
    <source>
        <dbReference type="EMBL" id="EFC36649.1"/>
    </source>
</evidence>
<evidence type="ECO:0000259" key="2">
    <source>
        <dbReference type="Pfam" id="PF00899"/>
    </source>
</evidence>
<feature type="domain" description="THIF-type NAD/FAD binding fold" evidence="2">
    <location>
        <begin position="41"/>
        <end position="290"/>
    </location>
</feature>
<dbReference type="GeneID" id="8859969"/>
<dbReference type="PANTHER" id="PTHR43267:SF1">
    <property type="entry name" value="TRNA THREONYLCARBAMOYLADENOSINE DEHYDRATASE"/>
    <property type="match status" value="1"/>
</dbReference>
<dbReference type="STRING" id="5762.D2W2N9"/>
<dbReference type="AlphaFoldDB" id="D2W2N9"/>
<dbReference type="eggNOG" id="KOG2017">
    <property type="taxonomic scope" value="Eukaryota"/>
</dbReference>
<reference evidence="3 4" key="1">
    <citation type="journal article" date="2010" name="Cell">
        <title>The genome of Naegleria gruberi illuminates early eukaryotic versatility.</title>
        <authorList>
            <person name="Fritz-Laylin L.K."/>
            <person name="Prochnik S.E."/>
            <person name="Ginger M.L."/>
            <person name="Dacks J.B."/>
            <person name="Carpenter M.L."/>
            <person name="Field M.C."/>
            <person name="Kuo A."/>
            <person name="Paredez A."/>
            <person name="Chapman J."/>
            <person name="Pham J."/>
            <person name="Shu S."/>
            <person name="Neupane R."/>
            <person name="Cipriano M."/>
            <person name="Mancuso J."/>
            <person name="Tu H."/>
            <person name="Salamov A."/>
            <person name="Lindquist E."/>
            <person name="Shapiro H."/>
            <person name="Lucas S."/>
            <person name="Grigoriev I.V."/>
            <person name="Cande W.Z."/>
            <person name="Fulton C."/>
            <person name="Rokhsar D.S."/>
            <person name="Dawson S.C."/>
        </authorList>
    </citation>
    <scope>NUCLEOTIDE SEQUENCE [LARGE SCALE GENOMIC DNA]</scope>
    <source>
        <strain evidence="3 4">NEG-M</strain>
    </source>
</reference>
<dbReference type="RefSeq" id="XP_002669393.1">
    <property type="nucleotide sequence ID" value="XM_002669347.1"/>
</dbReference>
<dbReference type="GO" id="GO:0008641">
    <property type="term" value="F:ubiquitin-like modifier activating enzyme activity"/>
    <property type="evidence" value="ECO:0007669"/>
    <property type="project" value="InterPro"/>
</dbReference>
<dbReference type="Gene3D" id="3.40.50.720">
    <property type="entry name" value="NAD(P)-binding Rossmann-like Domain"/>
    <property type="match status" value="1"/>
</dbReference>
<dbReference type="Proteomes" id="UP000006671">
    <property type="component" value="Unassembled WGS sequence"/>
</dbReference>
<feature type="region of interest" description="Disordered" evidence="1">
    <location>
        <begin position="1"/>
        <end position="28"/>
    </location>
</feature>
<accession>D2W2N9</accession>
<evidence type="ECO:0000256" key="1">
    <source>
        <dbReference type="SAM" id="MobiDB-lite"/>
    </source>
</evidence>
<dbReference type="GO" id="GO:0061503">
    <property type="term" value="F:tRNA threonylcarbamoyladenosine dehydratase"/>
    <property type="evidence" value="ECO:0007669"/>
    <property type="project" value="TreeGrafter"/>
</dbReference>
<dbReference type="InterPro" id="IPR000594">
    <property type="entry name" value="ThiF_NAD_FAD-bd"/>
</dbReference>
<organism evidence="4">
    <name type="scientific">Naegleria gruberi</name>
    <name type="common">Amoeba</name>
    <dbReference type="NCBI Taxonomy" id="5762"/>
    <lineage>
        <taxon>Eukaryota</taxon>
        <taxon>Discoba</taxon>
        <taxon>Heterolobosea</taxon>
        <taxon>Tetramitia</taxon>
        <taxon>Eutetramitia</taxon>
        <taxon>Vahlkampfiidae</taxon>
        <taxon>Naegleria</taxon>
    </lineage>
</organism>
<dbReference type="InParanoid" id="D2W2N9"/>
<keyword evidence="4" id="KW-1185">Reference proteome</keyword>
<dbReference type="GO" id="GO:0061504">
    <property type="term" value="P:cyclic threonylcarbamoyladenosine biosynthetic process"/>
    <property type="evidence" value="ECO:0007669"/>
    <property type="project" value="TreeGrafter"/>
</dbReference>
<dbReference type="OrthoDB" id="10261062at2759"/>
<dbReference type="EMBL" id="GG738927">
    <property type="protein sequence ID" value="EFC36649.1"/>
    <property type="molecule type" value="Genomic_DNA"/>
</dbReference>
<feature type="compositionally biased region" description="Low complexity" evidence="1">
    <location>
        <begin position="1"/>
        <end position="23"/>
    </location>
</feature>
<name>D2W2N9_NAEGR</name>
<proteinExistence type="predicted"/>
<dbReference type="SUPFAM" id="SSF69572">
    <property type="entry name" value="Activating enzymes of the ubiquitin-like proteins"/>
    <property type="match status" value="1"/>
</dbReference>
<dbReference type="CDD" id="cd01483">
    <property type="entry name" value="E1_enzyme_family"/>
    <property type="match status" value="1"/>
</dbReference>
<dbReference type="PANTHER" id="PTHR43267">
    <property type="entry name" value="TRNA THREONYLCARBAMOYLADENOSINE DEHYDRATASE"/>
    <property type="match status" value="1"/>
</dbReference>
<gene>
    <name evidence="3" type="ORF">NAEGRDRAFT_75656</name>
</gene>
<dbReference type="InterPro" id="IPR035985">
    <property type="entry name" value="Ubiquitin-activating_enz"/>
</dbReference>
<evidence type="ECO:0000313" key="4">
    <source>
        <dbReference type="Proteomes" id="UP000006671"/>
    </source>
</evidence>
<dbReference type="Pfam" id="PF00899">
    <property type="entry name" value="ThiF"/>
    <property type="match status" value="1"/>
</dbReference>
<dbReference type="KEGG" id="ngr:NAEGRDRAFT_75656"/>